<feature type="transmembrane region" description="Helical" evidence="9">
    <location>
        <begin position="518"/>
        <end position="539"/>
    </location>
</feature>
<comment type="similarity">
    <text evidence="9">Belongs to the SecD/SecF family. SecD subfamily.</text>
</comment>
<evidence type="ECO:0000256" key="5">
    <source>
        <dbReference type="ARBA" id="ARBA00022927"/>
    </source>
</evidence>
<dbReference type="PANTHER" id="PTHR30081:SF1">
    <property type="entry name" value="PROTEIN TRANSLOCASE SUBUNIT SECD"/>
    <property type="match status" value="1"/>
</dbReference>
<dbReference type="GO" id="GO:0015450">
    <property type="term" value="F:protein-transporting ATPase activity"/>
    <property type="evidence" value="ECO:0007669"/>
    <property type="project" value="InterPro"/>
</dbReference>
<dbReference type="NCBIfam" id="TIGR00966">
    <property type="entry name" value="transloc_SecF"/>
    <property type="match status" value="1"/>
</dbReference>
<evidence type="ECO:0000256" key="10">
    <source>
        <dbReference type="HAMAP-Rule" id="MF_01464"/>
    </source>
</evidence>
<feature type="transmembrane region" description="Helical" evidence="9">
    <location>
        <begin position="1000"/>
        <end position="1019"/>
    </location>
</feature>
<dbReference type="InterPro" id="IPR005665">
    <property type="entry name" value="SecF_bac"/>
</dbReference>
<feature type="domain" description="SecDF P1 head subdomain" evidence="13">
    <location>
        <begin position="311"/>
        <end position="399"/>
    </location>
</feature>
<evidence type="ECO:0000313" key="15">
    <source>
        <dbReference type="Proteomes" id="UP000214646"/>
    </source>
</evidence>
<dbReference type="RefSeq" id="WP_088253153.1">
    <property type="nucleotide sequence ID" value="NZ_NIDE01000002.1"/>
</dbReference>
<dbReference type="Pfam" id="PF22599">
    <property type="entry name" value="SecDF_P1_head"/>
    <property type="match status" value="1"/>
</dbReference>
<dbReference type="Gene3D" id="3.30.1360.200">
    <property type="match status" value="1"/>
</dbReference>
<protein>
    <recommendedName>
        <fullName evidence="9 10">Multifunctional fusion protein</fullName>
    </recommendedName>
    <domain>
        <recommendedName>
            <fullName evidence="9">Protein translocase subunit SecD</fullName>
        </recommendedName>
    </domain>
    <domain>
        <recommendedName>
            <fullName evidence="10">Protein-export membrane protein SecF</fullName>
        </recommendedName>
    </domain>
</protein>
<evidence type="ECO:0000256" key="4">
    <source>
        <dbReference type="ARBA" id="ARBA00022692"/>
    </source>
</evidence>
<comment type="caution">
    <text evidence="14">The sequence shown here is derived from an EMBL/GenBank/DDBJ whole genome shotgun (WGS) entry which is preliminary data.</text>
</comment>
<evidence type="ECO:0000256" key="8">
    <source>
        <dbReference type="ARBA" id="ARBA00023136"/>
    </source>
</evidence>
<dbReference type="PRINTS" id="PR00702">
    <property type="entry name" value="ACRIFLAVINRP"/>
</dbReference>
<feature type="transmembrane region" description="Helical" evidence="9">
    <location>
        <begin position="930"/>
        <end position="947"/>
    </location>
</feature>
<feature type="transmembrane region" description="Helical" evidence="9">
    <location>
        <begin position="447"/>
        <end position="464"/>
    </location>
</feature>
<gene>
    <name evidence="9" type="primary">secD</name>
    <name evidence="10" type="synonym">secF</name>
    <name evidence="14" type="ORF">FRUB_01749</name>
</gene>
<evidence type="ECO:0000256" key="2">
    <source>
        <dbReference type="ARBA" id="ARBA00022448"/>
    </source>
</evidence>
<evidence type="ECO:0000259" key="13">
    <source>
        <dbReference type="Pfam" id="PF22599"/>
    </source>
</evidence>
<feature type="transmembrane region" description="Helical" evidence="9">
    <location>
        <begin position="954"/>
        <end position="980"/>
    </location>
</feature>
<feature type="domain" description="Protein export membrane protein SecD/SecF C-terminal" evidence="12">
    <location>
        <begin position="406"/>
        <end position="567"/>
    </location>
</feature>
<dbReference type="AlphaFoldDB" id="A0A225E3P7"/>
<evidence type="ECO:0000256" key="1">
    <source>
        <dbReference type="ARBA" id="ARBA00004651"/>
    </source>
</evidence>
<dbReference type="InterPro" id="IPR005791">
    <property type="entry name" value="SecD"/>
</dbReference>
<evidence type="ECO:0000256" key="6">
    <source>
        <dbReference type="ARBA" id="ARBA00022989"/>
    </source>
</evidence>
<dbReference type="Gene3D" id="3.30.70.3220">
    <property type="match status" value="1"/>
</dbReference>
<dbReference type="FunFam" id="1.20.1640.10:FF:000004">
    <property type="entry name" value="Protein translocase subunit SecD"/>
    <property type="match status" value="1"/>
</dbReference>
<feature type="domain" description="Protein export membrane protein SecD/SecF C-terminal" evidence="12">
    <location>
        <begin position="915"/>
        <end position="1100"/>
    </location>
</feature>
<comment type="subunit">
    <text evidence="10">Forms a complex with SecD. Part of the essential Sec protein translocation apparatus which comprises SecA, SecYEG and auxiliary proteins SecDF. Other proteins may also be involved.</text>
</comment>
<dbReference type="InterPro" id="IPR048634">
    <property type="entry name" value="SecD_SecF_C"/>
</dbReference>
<dbReference type="NCBIfam" id="TIGR01129">
    <property type="entry name" value="secD"/>
    <property type="match status" value="1"/>
</dbReference>
<keyword evidence="5 9" id="KW-0653">Protein transport</keyword>
<keyword evidence="15" id="KW-1185">Reference proteome</keyword>
<dbReference type="InterPro" id="IPR022813">
    <property type="entry name" value="SecD/SecF_arch_bac"/>
</dbReference>
<feature type="transmembrane region" description="Helical" evidence="9">
    <location>
        <begin position="551"/>
        <end position="575"/>
    </location>
</feature>
<name>A0A225E3P7_9BACT</name>
<comment type="caution">
    <text evidence="9">Lacks conserved residue(s) required for the propagation of feature annotation.</text>
</comment>
<keyword evidence="4 9" id="KW-0812">Transmembrane</keyword>
<evidence type="ECO:0000256" key="9">
    <source>
        <dbReference type="HAMAP-Rule" id="MF_01463"/>
    </source>
</evidence>
<dbReference type="Gene3D" id="1.20.1640.10">
    <property type="entry name" value="Multidrug efflux transporter AcrB transmembrane domain"/>
    <property type="match status" value="2"/>
</dbReference>
<dbReference type="EMBL" id="NIDE01000002">
    <property type="protein sequence ID" value="OWK45418.1"/>
    <property type="molecule type" value="Genomic_DNA"/>
</dbReference>
<feature type="transmembrane region" description="Helical" evidence="9">
    <location>
        <begin position="600"/>
        <end position="619"/>
    </location>
</feature>
<organism evidence="14 15">
    <name type="scientific">Fimbriiglobus ruber</name>
    <dbReference type="NCBI Taxonomy" id="1908690"/>
    <lineage>
        <taxon>Bacteria</taxon>
        <taxon>Pseudomonadati</taxon>
        <taxon>Planctomycetota</taxon>
        <taxon>Planctomycetia</taxon>
        <taxon>Gemmatales</taxon>
        <taxon>Gemmataceae</taxon>
        <taxon>Fimbriiglobus</taxon>
    </lineage>
</organism>
<evidence type="ECO:0000259" key="12">
    <source>
        <dbReference type="Pfam" id="PF02355"/>
    </source>
</evidence>
<keyword evidence="7 9" id="KW-0811">Translocation</keyword>
<reference evidence="15" key="1">
    <citation type="submission" date="2017-06" db="EMBL/GenBank/DDBJ databases">
        <title>Genome analysis of Fimbriiglobus ruber SP5, the first member of the order Planctomycetales with confirmed chitinolytic capability.</title>
        <authorList>
            <person name="Ravin N.V."/>
            <person name="Rakitin A.L."/>
            <person name="Ivanova A.A."/>
            <person name="Beletsky A.V."/>
            <person name="Kulichevskaya I.S."/>
            <person name="Mardanov A.V."/>
            <person name="Dedysh S.N."/>
        </authorList>
    </citation>
    <scope>NUCLEOTIDE SEQUENCE [LARGE SCALE GENOMIC DNA]</scope>
    <source>
        <strain evidence="15">SP5</strain>
    </source>
</reference>
<feature type="region of interest" description="Disordered" evidence="11">
    <location>
        <begin position="1107"/>
        <end position="1132"/>
    </location>
</feature>
<dbReference type="OrthoDB" id="9805019at2"/>
<dbReference type="GO" id="GO:0006605">
    <property type="term" value="P:protein targeting"/>
    <property type="evidence" value="ECO:0007669"/>
    <property type="project" value="UniProtKB-UniRule"/>
</dbReference>
<evidence type="ECO:0000313" key="14">
    <source>
        <dbReference type="EMBL" id="OWK45418.1"/>
    </source>
</evidence>
<dbReference type="Proteomes" id="UP000214646">
    <property type="component" value="Unassembled WGS sequence"/>
</dbReference>
<dbReference type="GO" id="GO:0065002">
    <property type="term" value="P:intracellular protein transmembrane transport"/>
    <property type="evidence" value="ECO:0007669"/>
    <property type="project" value="UniProtKB-UniRule"/>
</dbReference>
<proteinExistence type="inferred from homology"/>
<comment type="function">
    <text evidence="9">Part of the Sec protein translocase complex. Interacts with the SecYEG preprotein conducting channel. SecDF uses the proton motive force (PMF) to complete protein translocation after the ATP-dependent function of SecA.</text>
</comment>
<dbReference type="Pfam" id="PF02355">
    <property type="entry name" value="SecD_SecF_C"/>
    <property type="match status" value="2"/>
</dbReference>
<keyword evidence="2 9" id="KW-0813">Transport</keyword>
<dbReference type="SUPFAM" id="SSF82866">
    <property type="entry name" value="Multidrug efflux transporter AcrB transmembrane domain"/>
    <property type="match status" value="2"/>
</dbReference>
<keyword evidence="6 9" id="KW-1133">Transmembrane helix</keyword>
<keyword evidence="8 9" id="KW-0472">Membrane</keyword>
<comment type="subunit">
    <text evidence="9">Forms a complex with SecF. Part of the essential Sec protein translocation apparatus which comprises SecA, SecYEG and auxiliary proteins SecDF. Other proteins may also be involved.</text>
</comment>
<sequence length="1132" mass="122945">MRRNFLVGLLICLIPTALAGVLVGQGFYRETHDQVGFRRGIDLAGGTILVYEVNLDKPLSKLKGPGEDVEEEKTGLSSDDIKKLAENLKRRIDPNDMKNVVVRPVGRSRIEIILPFAGSTGGGKEGTTENEVQDVKSLVRQVGVLEFRILANPTDDGDGIRDARKLIDDAKISPTAKADLEARAKAGLPPPAPEQTYTVEVNKQIQDGVRYEWAELGPEERDTLGVSNAFEKDSPPPRGGKPRAWMYQDLKSTRGGVYPPIAGQSRELFYSRDFIKENPAKDEEGKKVEYFVLTRVSAVDSLRVDRDAGLTATADNQDLKPVVRFGFSGSGATRFTRLTERNRPTESFQRQMAILMDGKVVSAPNLQSALHGGGIITGSFDMPAVNRLVHILRSGALNAELKPDPVSENTVGPTLGQDTIHKGLIAIGLSFAAVLGFMVVYYRFAGLVACVALFVNLLITVGFMELTSAAFTLPGLAGIVLMLGMAVDANVLIYERIREEREKGATLASAIRNGYDRAFPTIIDTHLTSIFTAIVLYAFGNDNLKGFSVSLTVGLIISLFTALYVTRLMFDFWLYKKWITQLRMHQLFARPRIDFMKIRHLMFALTAGLTVAGLGLFLARGEAGLNVDFTKGTAYGGRLKEGQERGLTAAGGKLGLLDLLGEARQRERLEVKDAVWLTKPKQDDDPNATVRLAEYIYKIVYADGTEATVTLANKPDGATEEAQIADLKKRASELPGLSIEQVFLAGVDDHLPSGQSRSFTARTTEKEPDLVQVGLDRLLRDETTGEQLLATTRVTNQQVDGPVAVLTLDKPASPGYLKGFLVRELDLINRVPATGNAPTVEVTGVKSEDQKTATDENRSGRYSKVKVDVSKNPEFKALADAAAAKKPAPTDEAAFKGALGRAITAFEARPIPDRLETFDPALAADTRNKALYAILASWLAILAYLWFRFGNWTFGAAAVLCLVHDLCFTLGMIAVCHYLHDLPVFGTIFKLQDFKIDLAAVAALLTLVGYSVNDTIVVFDRIREVRGKSPVLTAQMINDSVNGTLSRTVLASLTVFLVVGVLYLFGGEGVHLFSFVMVVGVIVGTYSSIYIASPLLLIFGEGTPKTGDRHPGSSTTAQAAVAAQAPGEETLG</sequence>
<feature type="transmembrane region" description="Helical" evidence="9">
    <location>
        <begin position="1072"/>
        <end position="1099"/>
    </location>
</feature>
<dbReference type="HAMAP" id="MF_01464_B">
    <property type="entry name" value="SecF_B"/>
    <property type="match status" value="1"/>
</dbReference>
<dbReference type="InterPro" id="IPR054384">
    <property type="entry name" value="SecDF_P1_head"/>
</dbReference>
<dbReference type="HAMAP" id="MF_01463_B">
    <property type="entry name" value="SecD_B"/>
    <property type="match status" value="1"/>
</dbReference>
<dbReference type="PANTHER" id="PTHR30081">
    <property type="entry name" value="PROTEIN-EXPORT MEMBRANE PROTEIN SEC"/>
    <property type="match status" value="1"/>
</dbReference>
<dbReference type="GO" id="GO:0043952">
    <property type="term" value="P:protein transport by the Sec complex"/>
    <property type="evidence" value="ECO:0007669"/>
    <property type="project" value="UniProtKB-UniRule"/>
</dbReference>
<evidence type="ECO:0000256" key="3">
    <source>
        <dbReference type="ARBA" id="ARBA00022475"/>
    </source>
</evidence>
<dbReference type="GO" id="GO:0005886">
    <property type="term" value="C:plasma membrane"/>
    <property type="evidence" value="ECO:0007669"/>
    <property type="project" value="UniProtKB-SubCell"/>
</dbReference>
<evidence type="ECO:0000256" key="11">
    <source>
        <dbReference type="SAM" id="MobiDB-lite"/>
    </source>
</evidence>
<evidence type="ECO:0000256" key="7">
    <source>
        <dbReference type="ARBA" id="ARBA00023010"/>
    </source>
</evidence>
<feature type="transmembrane region" description="Helical" evidence="9">
    <location>
        <begin position="476"/>
        <end position="497"/>
    </location>
</feature>
<feature type="transmembrane region" description="Helical" evidence="9">
    <location>
        <begin position="423"/>
        <end position="442"/>
    </location>
</feature>
<dbReference type="InterPro" id="IPR055344">
    <property type="entry name" value="SecD_SecF_C_bact"/>
</dbReference>
<feature type="transmembrane region" description="Helical" evidence="9">
    <location>
        <begin position="1045"/>
        <end position="1066"/>
    </location>
</feature>
<comment type="similarity">
    <text evidence="10">Belongs to the SecD/SecF family. SecF subfamily.</text>
</comment>
<accession>A0A225E3P7</accession>
<keyword evidence="3 9" id="KW-1003">Cell membrane</keyword>
<dbReference type="NCBIfam" id="TIGR00916">
    <property type="entry name" value="2A0604s01"/>
    <property type="match status" value="1"/>
</dbReference>
<comment type="subcellular location">
    <subcellularLocation>
        <location evidence="1 9">Cell membrane</location>
        <topology evidence="1 9">Multi-pass membrane protein</topology>
    </subcellularLocation>
</comment>
<dbReference type="InterPro" id="IPR001036">
    <property type="entry name" value="Acrflvin-R"/>
</dbReference>